<dbReference type="AlphaFoldDB" id="A0A7W6NNK1"/>
<reference evidence="2 3" key="1">
    <citation type="submission" date="2020-08" db="EMBL/GenBank/DDBJ databases">
        <title>Genomic Encyclopedia of Type Strains, Phase IV (KMG-IV): sequencing the most valuable type-strain genomes for metagenomic binning, comparative biology and taxonomic classification.</title>
        <authorList>
            <person name="Goeker M."/>
        </authorList>
    </citation>
    <scope>NUCLEOTIDE SEQUENCE [LARGE SCALE GENOMIC DNA]</scope>
    <source>
        <strain evidence="2 3">DSM 23960</strain>
    </source>
</reference>
<protein>
    <submittedName>
        <fullName evidence="2">Uncharacterized protein</fullName>
    </submittedName>
</protein>
<comment type="caution">
    <text evidence="2">The sequence shown here is derived from an EMBL/GenBank/DDBJ whole genome shotgun (WGS) entry which is preliminary data.</text>
</comment>
<evidence type="ECO:0000313" key="2">
    <source>
        <dbReference type="EMBL" id="MBB4081245.1"/>
    </source>
</evidence>
<proteinExistence type="predicted"/>
<evidence type="ECO:0000313" key="3">
    <source>
        <dbReference type="Proteomes" id="UP000529946"/>
    </source>
</evidence>
<dbReference type="RefSeq" id="WP_183201694.1">
    <property type="nucleotide sequence ID" value="NZ_BAAAER010000002.1"/>
</dbReference>
<feature type="transmembrane region" description="Helical" evidence="1">
    <location>
        <begin position="12"/>
        <end position="34"/>
    </location>
</feature>
<gene>
    <name evidence="2" type="ORF">GGR12_000084</name>
</gene>
<sequence>MREDPVARRNRGGSMIGVWILGGLAVLVVVLIGADFLRPSPAPAPTVEAPAAVTMKQRVANEEVEAVQRDRARAHAESAPAT</sequence>
<dbReference type="EMBL" id="JACIDM010000001">
    <property type="protein sequence ID" value="MBB4081245.1"/>
    <property type="molecule type" value="Genomic_DNA"/>
</dbReference>
<evidence type="ECO:0000256" key="1">
    <source>
        <dbReference type="SAM" id="Phobius"/>
    </source>
</evidence>
<keyword evidence="1" id="KW-0472">Membrane</keyword>
<accession>A0A7W6NNK1</accession>
<organism evidence="2 3">
    <name type="scientific">Brevundimonas lenta</name>
    <dbReference type="NCBI Taxonomy" id="424796"/>
    <lineage>
        <taxon>Bacteria</taxon>
        <taxon>Pseudomonadati</taxon>
        <taxon>Pseudomonadota</taxon>
        <taxon>Alphaproteobacteria</taxon>
        <taxon>Caulobacterales</taxon>
        <taxon>Caulobacteraceae</taxon>
        <taxon>Brevundimonas</taxon>
    </lineage>
</organism>
<keyword evidence="3" id="KW-1185">Reference proteome</keyword>
<keyword evidence="1" id="KW-0812">Transmembrane</keyword>
<dbReference type="Proteomes" id="UP000529946">
    <property type="component" value="Unassembled WGS sequence"/>
</dbReference>
<name>A0A7W6NNK1_9CAUL</name>
<keyword evidence="1" id="KW-1133">Transmembrane helix</keyword>